<dbReference type="SUPFAM" id="SSF51294">
    <property type="entry name" value="Hedgehog/intein (Hint) domain"/>
    <property type="match status" value="1"/>
</dbReference>
<dbReference type="PANTHER" id="PTHR32305:SF17">
    <property type="entry name" value="TRNA NUCLEASE WAPA"/>
    <property type="match status" value="1"/>
</dbReference>
<dbReference type="Pfam" id="PF05593">
    <property type="entry name" value="RHS_repeat"/>
    <property type="match status" value="1"/>
</dbReference>
<dbReference type="CDD" id="cd00081">
    <property type="entry name" value="Hint"/>
    <property type="match status" value="1"/>
</dbReference>
<gene>
    <name evidence="4" type="ORF">ABZ931_19070</name>
</gene>
<dbReference type="RefSeq" id="WP_359696874.1">
    <property type="nucleotide sequence ID" value="NZ_JBEYXT010000081.1"/>
</dbReference>
<feature type="region of interest" description="Disordered" evidence="2">
    <location>
        <begin position="836"/>
        <end position="858"/>
    </location>
</feature>
<dbReference type="SMART" id="SM00306">
    <property type="entry name" value="HintN"/>
    <property type="match status" value="1"/>
</dbReference>
<comment type="caution">
    <text evidence="4">The sequence shown here is derived from an EMBL/GenBank/DDBJ whole genome shotgun (WGS) entry which is preliminary data.</text>
</comment>
<dbReference type="Gene3D" id="2.170.16.10">
    <property type="entry name" value="Hedgehog/Intein (Hint) domain"/>
    <property type="match status" value="1"/>
</dbReference>
<sequence length="2345" mass="251192">MKQFIAGSPRSGFATSAGRVWTRRVAALLGFAMLPSLMTPVVFAADVEPLGRPDLEAPKAAEVSPWTVQTNKKLAALGKEIEAANRAAVKRGNKDRARAVDWPDHGSVTLSLSGRGKAKGTPGSLPVTLTEPKAAKDGKQPRAADAVKVEVLDQKAARKLGVKGVVLKVTGPPTGGRARLDLDYSAFASAYGGDWAGRLNLLKFPHCLLGDSAKGTCRASQPLVAVNDRAQGKLSSTLTFKSTGGKAQTMVLAVAAGSQSGAGDYKATPLSSSSSWEAGGSSGTFTWSYPLRTPPAAAGPAPELSISYDSGAVDGRTANSNNQGTQVGEGFDLTSSYVERQYGSCDDDGQKDKFDLCWKYENASLVLNGKASELVKDDTTKRWRLKNDDASRVIHSWGADNGDDGDANTDPDGDPATDDGKGDGKGEYWTVITGDGTKYVFGLNKLDGAGADDRTESVWTVPVFGDDSGEPGHSSGSGFSGRDKKQAWRWNLDYVEDTHGNAMSYWYEAERNHYDMLGDDTTGTEYVRGGYLKEIRYGQRKGALFSATPAASNKVVLGYSERCIASGKGCDSLTEDTRDNWPDVPFDAVCKSGDKCTGNTGPSFFTRKRLTGVTTYAWDAAATTPAYAAVDAWSLQHSYPDPGDTGDSADQSLWLKQIQHTGKRGTDLGLPPVTFEHTLLTNRVDGQHDNILSFDKPRLKKITSEAGAETVVSYMEADCVHGQAMPKVDDNDKRCYPVYWAPNGEKTPILDWFQKYPVTSVTTSAPHGGKEAVQHTYRYSTPAWHYDENPFVPEKERTWSLWRGFQRVTHVTGTSGTDQLKTTTVYMQGMNGDRVLGSDNRTPHPDNRKSASVTGISAGAVTDRDQYAGSVRETVTYNGSEEVSGTVNTMWSRKTAVQHKSYADTEAYMVRVADSTDRTRVTSTGTAVDRTRTTAYTYDDHGMVSTTEDQGDGAVTGDEKCTRTWYARNADNGINSLVSRTRTVAKTCATADSALDLPADSSRPGDVLSDAATIYDDATATAWTASQKPTKGEAVWAGRAKSYGSDGAPAWQKMATTTYDALGRPRTVKNTNDKTVSDTTYVPAGTGPLTSSSATNAKGHKTTTSVAFATGAPVTVSDPNDKITETEYDSLGRVTSVWLPNRSRARKQTANFVYTYNITNSGLSWVSTGALKGDGTGYNTTFEFYDNLLRLRQVQTPTPVGGRLVSLTLYDSRGLATSAQGDIWDDKSAPSGSAVQTEGSQAPIQTDTTYDGAGRATKTVTKTHGVTRWSVDTTYTGDTVTATAPSGGQATAVVTNALGQTTERREYAGPTPTGTGYTTTKYTYTDAGQQETVTGPDKTKWSYSYDLFGRQVTATDPDKGTSRTTYDSLDRVDSTFNTEDADKKLLYGYDELNRKTGLWQREKKDANQLAAWTFDSLYKGQLDTAVRYDGGLTGKAYTQKITKYDPMYQVMESQLLLPKTDELVAAGVPETLSFATGYRPDGTISMTSQPAAGGLPSESVEYTYDATGHQLTSKGTSGYLQGATFSPQGDLRQLTLGKSGAGTAKKMFLNWDYEPGTRRLTRAHVTDDVHDYMPQELKFTQDDAGNVTSIFDATTQGGTSKPDYQCFTYDGHRRLTESWTPKTADCAASGRTVSNLDGAAPYWTSYTYTDAGQRRTETKHSGTGDSTTTYTYDDTTEAGDKKPHTLDNTTGARSATYDYDVHGNTTSRPGPAAQQSLLWNGEGKLARTTEGSAQTSYLYDADGELLIRRAKGDGDTILYLGGMEVRLTVKGTTKTLSGTRYYTANGQTIAVRTAASGTSGTKLSFLASDHHGTSSLAMDATTYAVTKRYMTPFGASRDLKPGVTWPDDKAFLGKPADAGTGLTHIGAREYDPALGRFISVDPLLSLDQHQSLNGYTYANNTPVTASDPTGLESCGAHYCSGSNGTYDTYKPAKDPASNCYGSKNASCGLSRGGGKGGTGGTASTNSGGNTGRPVVQNVPIPTEEELTARGAMIFGKSYDLALHEWMVGICQNSHSGDAYQGFCSSVHKAGLLEPLGNDPFGVQANINCATGKGDCVEAVVTDILYLVGLGLSRLAARSAAVEAAAAGRTVGGGSVSRTLRALGCNCFLAGTDVLMADGTTKNIEDVELGDEVLATDPDTGETGPREVTRLIRTEDDKFFNELSVATSDGVEKLTATHEHPFWSPSEHDWIEAGKLKPGMTLLTDDGDTVIVTGNRAYEQRATTYNLTVADLHTYYVLAGKSPVLVHNSTPCEPEAVNIATHAAERAAAGDGSHYVRGVAPGAMPEYVDGVITGEVPNVQVRYLKRGRVGYWDPDKGAVVIEDPGTTGGTVFTPKNGKQYFDNELE</sequence>
<feature type="compositionally biased region" description="Polar residues" evidence="2">
    <location>
        <begin position="1088"/>
        <end position="1098"/>
    </location>
</feature>
<dbReference type="InterPro" id="IPR022385">
    <property type="entry name" value="Rhs_assc_core"/>
</dbReference>
<feature type="region of interest" description="Disordered" evidence="2">
    <location>
        <begin position="110"/>
        <end position="142"/>
    </location>
</feature>
<proteinExistence type="predicted"/>
<dbReference type="InterPro" id="IPR003587">
    <property type="entry name" value="Hint_dom_N"/>
</dbReference>
<dbReference type="PROSITE" id="PS50817">
    <property type="entry name" value="INTEIN_N_TER"/>
    <property type="match status" value="1"/>
</dbReference>
<dbReference type="InterPro" id="IPR006141">
    <property type="entry name" value="Intein_N"/>
</dbReference>
<evidence type="ECO:0000256" key="1">
    <source>
        <dbReference type="ARBA" id="ARBA00022737"/>
    </source>
</evidence>
<keyword evidence="5" id="KW-1185">Reference proteome</keyword>
<dbReference type="InterPro" id="IPR031325">
    <property type="entry name" value="RHS_repeat"/>
</dbReference>
<dbReference type="Pfam" id="PF25023">
    <property type="entry name" value="TEN_YD-shell"/>
    <property type="match status" value="1"/>
</dbReference>
<protein>
    <submittedName>
        <fullName evidence="4">Polymorphic toxin-type HINT domain-containing protein</fullName>
    </submittedName>
</protein>
<dbReference type="Pfam" id="PF07591">
    <property type="entry name" value="PT-HINT"/>
    <property type="match status" value="1"/>
</dbReference>
<feature type="compositionally biased region" description="Polar residues" evidence="2">
    <location>
        <begin position="1230"/>
        <end position="1246"/>
    </location>
</feature>
<evidence type="ECO:0000259" key="3">
    <source>
        <dbReference type="SMART" id="SM00306"/>
    </source>
</evidence>
<dbReference type="Gene3D" id="2.180.10.10">
    <property type="entry name" value="RHS repeat-associated core"/>
    <property type="match status" value="2"/>
</dbReference>
<keyword evidence="1" id="KW-0677">Repeat</keyword>
<dbReference type="InterPro" id="IPR036844">
    <property type="entry name" value="Hint_dom_sf"/>
</dbReference>
<feature type="region of interest" description="Disordered" evidence="2">
    <location>
        <begin position="395"/>
        <end position="427"/>
    </location>
</feature>
<dbReference type="InterPro" id="IPR056823">
    <property type="entry name" value="TEN-like_YD-shell"/>
</dbReference>
<feature type="compositionally biased region" description="Acidic residues" evidence="2">
    <location>
        <begin position="401"/>
        <end position="417"/>
    </location>
</feature>
<feature type="region of interest" description="Disordered" evidence="2">
    <location>
        <begin position="1221"/>
        <end position="1246"/>
    </location>
</feature>
<dbReference type="Proteomes" id="UP001551189">
    <property type="component" value="Unassembled WGS sequence"/>
</dbReference>
<feature type="region of interest" description="Disordered" evidence="2">
    <location>
        <begin position="1654"/>
        <end position="1691"/>
    </location>
</feature>
<evidence type="ECO:0000256" key="2">
    <source>
        <dbReference type="SAM" id="MobiDB-lite"/>
    </source>
</evidence>
<feature type="compositionally biased region" description="Polar residues" evidence="2">
    <location>
        <begin position="317"/>
        <end position="326"/>
    </location>
</feature>
<feature type="region of interest" description="Disordered" evidence="2">
    <location>
        <begin position="464"/>
        <end position="483"/>
    </location>
</feature>
<feature type="region of interest" description="Disordered" evidence="2">
    <location>
        <begin position="1064"/>
        <end position="1098"/>
    </location>
</feature>
<dbReference type="InterPro" id="IPR050708">
    <property type="entry name" value="T6SS_VgrG/RHS"/>
</dbReference>
<dbReference type="PANTHER" id="PTHR32305">
    <property type="match status" value="1"/>
</dbReference>
<organism evidence="4 5">
    <name type="scientific">Streptomyces neyagawaensis</name>
    <dbReference type="NCBI Taxonomy" id="42238"/>
    <lineage>
        <taxon>Bacteria</taxon>
        <taxon>Bacillati</taxon>
        <taxon>Actinomycetota</taxon>
        <taxon>Actinomycetes</taxon>
        <taxon>Kitasatosporales</taxon>
        <taxon>Streptomycetaceae</taxon>
        <taxon>Streptomyces</taxon>
    </lineage>
</organism>
<reference evidence="4 5" key="1">
    <citation type="submission" date="2024-06" db="EMBL/GenBank/DDBJ databases">
        <title>The Natural Products Discovery Center: Release of the First 8490 Sequenced Strains for Exploring Actinobacteria Biosynthetic Diversity.</title>
        <authorList>
            <person name="Kalkreuter E."/>
            <person name="Kautsar S.A."/>
            <person name="Yang D."/>
            <person name="Bader C.D."/>
            <person name="Teijaro C.N."/>
            <person name="Fluegel L."/>
            <person name="Davis C.M."/>
            <person name="Simpson J.R."/>
            <person name="Lauterbach L."/>
            <person name="Steele A.D."/>
            <person name="Gui C."/>
            <person name="Meng S."/>
            <person name="Li G."/>
            <person name="Viehrig K."/>
            <person name="Ye F."/>
            <person name="Su P."/>
            <person name="Kiefer A.F."/>
            <person name="Nichols A."/>
            <person name="Cepeda A.J."/>
            <person name="Yan W."/>
            <person name="Fan B."/>
            <person name="Jiang Y."/>
            <person name="Adhikari A."/>
            <person name="Zheng C.-J."/>
            <person name="Schuster L."/>
            <person name="Cowan T.M."/>
            <person name="Smanski M.J."/>
            <person name="Chevrette M.G."/>
            <person name="De Carvalho L.P.S."/>
            <person name="Shen B."/>
        </authorList>
    </citation>
    <scope>NUCLEOTIDE SEQUENCE [LARGE SCALE GENOMIC DNA]</scope>
    <source>
        <strain evidence="4 5">NPDC046851</strain>
    </source>
</reference>
<feature type="compositionally biased region" description="Gly residues" evidence="2">
    <location>
        <begin position="1951"/>
        <end position="1960"/>
    </location>
</feature>
<evidence type="ECO:0000313" key="5">
    <source>
        <dbReference type="Proteomes" id="UP001551189"/>
    </source>
</evidence>
<feature type="compositionally biased region" description="Basic and acidic residues" evidence="2">
    <location>
        <begin position="133"/>
        <end position="142"/>
    </location>
</feature>
<feature type="region of interest" description="Disordered" evidence="2">
    <location>
        <begin position="1951"/>
        <end position="1975"/>
    </location>
</feature>
<dbReference type="EMBL" id="JBEYXT010000081">
    <property type="protein sequence ID" value="MEU6803091.1"/>
    <property type="molecule type" value="Genomic_DNA"/>
</dbReference>
<feature type="region of interest" description="Disordered" evidence="2">
    <location>
        <begin position="296"/>
        <end position="330"/>
    </location>
</feature>
<dbReference type="NCBIfam" id="TIGR03696">
    <property type="entry name" value="Rhs_assc_core"/>
    <property type="match status" value="1"/>
</dbReference>
<dbReference type="NCBIfam" id="TIGR01443">
    <property type="entry name" value="intein_Cterm"/>
    <property type="match status" value="1"/>
</dbReference>
<feature type="compositionally biased region" description="Low complexity" evidence="2">
    <location>
        <begin position="1663"/>
        <end position="1673"/>
    </location>
</feature>
<accession>A0ABV3B1U2</accession>
<evidence type="ECO:0000313" key="4">
    <source>
        <dbReference type="EMBL" id="MEU6803091.1"/>
    </source>
</evidence>
<dbReference type="InterPro" id="IPR030934">
    <property type="entry name" value="Intein_C"/>
</dbReference>
<feature type="domain" description="Hint" evidence="3">
    <location>
        <begin position="2104"/>
        <end position="2205"/>
    </location>
</feature>
<name>A0ABV3B1U2_9ACTN</name>